<sequence length="111" mass="12609">MQHPSRMPTDGVIVIARLYPVKGKEDRVEEMLKTISEHSNSAKEPHCPTYRVVRSLDAPWQFAVFEHYLNKQGITDHGNAEPFNALIKAIGDEKLLDESRGGIVIEHFEQV</sequence>
<evidence type="ECO:0000313" key="3">
    <source>
        <dbReference type="Proteomes" id="UP000009131"/>
    </source>
</evidence>
<reference evidence="2 3" key="1">
    <citation type="journal article" date="2011" name="J. Gen. Appl. Microbiol.">
        <title>Draft genome sequencing of the enigmatic basidiomycete Mixia osmundae.</title>
        <authorList>
            <person name="Nishida H."/>
            <person name="Nagatsuka Y."/>
            <person name="Sugiyama J."/>
        </authorList>
    </citation>
    <scope>NUCLEOTIDE SEQUENCE [LARGE SCALE GENOMIC DNA]</scope>
    <source>
        <strain evidence="3">CBS 9802 / IAM 14324 / JCM 22182 / KY 12970</strain>
    </source>
</reference>
<dbReference type="Proteomes" id="UP000009131">
    <property type="component" value="Unassembled WGS sequence"/>
</dbReference>
<reference evidence="2 3" key="2">
    <citation type="journal article" date="2012" name="Open Biol.">
        <title>Characteristics of nucleosomes and linker DNA regions on the genome of the basidiomycete Mixia osmundae revealed by mono- and dinucleosome mapping.</title>
        <authorList>
            <person name="Nishida H."/>
            <person name="Kondo S."/>
            <person name="Matsumoto T."/>
            <person name="Suzuki Y."/>
            <person name="Yoshikawa H."/>
            <person name="Taylor T.D."/>
            <person name="Sugiyama J."/>
        </authorList>
    </citation>
    <scope>NUCLEOTIDE SEQUENCE [LARGE SCALE GENOMIC DNA]</scope>
    <source>
        <strain evidence="3">CBS 9802 / IAM 14324 / JCM 22182 / KY 12970</strain>
    </source>
</reference>
<name>G7E5B5_MIXOS</name>
<accession>G7E5B5</accession>
<dbReference type="SUPFAM" id="SSF54909">
    <property type="entry name" value="Dimeric alpha+beta barrel"/>
    <property type="match status" value="1"/>
</dbReference>
<protein>
    <recommendedName>
        <fullName evidence="1">ABM domain-containing protein</fullName>
    </recommendedName>
</protein>
<evidence type="ECO:0000259" key="1">
    <source>
        <dbReference type="PROSITE" id="PS51725"/>
    </source>
</evidence>
<dbReference type="Pfam" id="PF03992">
    <property type="entry name" value="ABM"/>
    <property type="match status" value="1"/>
</dbReference>
<dbReference type="PROSITE" id="PS51725">
    <property type="entry name" value="ABM"/>
    <property type="match status" value="1"/>
</dbReference>
<gene>
    <name evidence="2" type="primary">Mo04705</name>
    <name evidence="2" type="ORF">E5Q_04705</name>
</gene>
<keyword evidence="3" id="KW-1185">Reference proteome</keyword>
<dbReference type="InParanoid" id="G7E5B5"/>
<dbReference type="Gene3D" id="3.30.70.100">
    <property type="match status" value="1"/>
</dbReference>
<dbReference type="RefSeq" id="XP_014569040.1">
    <property type="nucleotide sequence ID" value="XM_014713554.1"/>
</dbReference>
<dbReference type="InterPro" id="IPR007138">
    <property type="entry name" value="ABM_dom"/>
</dbReference>
<comment type="caution">
    <text evidence="2">The sequence shown here is derived from an EMBL/GenBank/DDBJ whole genome shotgun (WGS) entry which is preliminary data.</text>
</comment>
<proteinExistence type="predicted"/>
<dbReference type="HOGENOM" id="CLU_131496_10_1_1"/>
<evidence type="ECO:0000313" key="2">
    <source>
        <dbReference type="EMBL" id="GAA98025.1"/>
    </source>
</evidence>
<dbReference type="EMBL" id="BABT02000150">
    <property type="protein sequence ID" value="GAA98025.1"/>
    <property type="molecule type" value="Genomic_DNA"/>
</dbReference>
<feature type="domain" description="ABM" evidence="1">
    <location>
        <begin position="12"/>
        <end position="104"/>
    </location>
</feature>
<organism evidence="2 3">
    <name type="scientific">Mixia osmundae (strain CBS 9802 / IAM 14324 / JCM 22182 / KY 12970)</name>
    <dbReference type="NCBI Taxonomy" id="764103"/>
    <lineage>
        <taxon>Eukaryota</taxon>
        <taxon>Fungi</taxon>
        <taxon>Dikarya</taxon>
        <taxon>Basidiomycota</taxon>
        <taxon>Pucciniomycotina</taxon>
        <taxon>Mixiomycetes</taxon>
        <taxon>Mixiales</taxon>
        <taxon>Mixiaceae</taxon>
        <taxon>Mixia</taxon>
    </lineage>
</organism>
<dbReference type="InterPro" id="IPR011008">
    <property type="entry name" value="Dimeric_a/b-barrel"/>
</dbReference>
<dbReference type="AlphaFoldDB" id="G7E5B5"/>